<protein>
    <submittedName>
        <fullName evidence="1">Uncharacterized protein</fullName>
    </submittedName>
</protein>
<accession>A0A6A6A7A6</accession>
<dbReference type="OrthoDB" id="3523319at2759"/>
<gene>
    <name evidence="1" type="ORF">P153DRAFT_398475</name>
</gene>
<reference evidence="1" key="1">
    <citation type="journal article" date="2020" name="Stud. Mycol.">
        <title>101 Dothideomycetes genomes: a test case for predicting lifestyles and emergence of pathogens.</title>
        <authorList>
            <person name="Haridas S."/>
            <person name="Albert R."/>
            <person name="Binder M."/>
            <person name="Bloem J."/>
            <person name="Labutti K."/>
            <person name="Salamov A."/>
            <person name="Andreopoulos B."/>
            <person name="Baker S."/>
            <person name="Barry K."/>
            <person name="Bills G."/>
            <person name="Bluhm B."/>
            <person name="Cannon C."/>
            <person name="Castanera R."/>
            <person name="Culley D."/>
            <person name="Daum C."/>
            <person name="Ezra D."/>
            <person name="Gonzalez J."/>
            <person name="Henrissat B."/>
            <person name="Kuo A."/>
            <person name="Liang C."/>
            <person name="Lipzen A."/>
            <person name="Lutzoni F."/>
            <person name="Magnuson J."/>
            <person name="Mondo S."/>
            <person name="Nolan M."/>
            <person name="Ohm R."/>
            <person name="Pangilinan J."/>
            <person name="Park H.-J."/>
            <person name="Ramirez L."/>
            <person name="Alfaro M."/>
            <person name="Sun H."/>
            <person name="Tritt A."/>
            <person name="Yoshinaga Y."/>
            <person name="Zwiers L.-H."/>
            <person name="Turgeon B."/>
            <person name="Goodwin S."/>
            <person name="Spatafora J."/>
            <person name="Crous P."/>
            <person name="Grigoriev I."/>
        </authorList>
    </citation>
    <scope>NUCLEOTIDE SEQUENCE</scope>
    <source>
        <strain evidence="1">CBS 119687</strain>
    </source>
</reference>
<dbReference type="RefSeq" id="XP_033521494.1">
    <property type="nucleotide sequence ID" value="XM_033671644.1"/>
</dbReference>
<dbReference type="AlphaFoldDB" id="A0A6A6A7A6"/>
<evidence type="ECO:0000313" key="1">
    <source>
        <dbReference type="EMBL" id="KAF2127105.1"/>
    </source>
</evidence>
<dbReference type="GeneID" id="54412076"/>
<sequence>MSSPVYTGPSVPDMIASHSLAENIIKYHNHPESDCILDEDELALLRRFVEHPENRDSILKDEGVATGIGEGSHGSLVQHIVSKHGNGNVLTESEIEMLRVWFAKREL</sequence>
<organism evidence="1 2">
    <name type="scientific">Dothidotthia symphoricarpi CBS 119687</name>
    <dbReference type="NCBI Taxonomy" id="1392245"/>
    <lineage>
        <taxon>Eukaryota</taxon>
        <taxon>Fungi</taxon>
        <taxon>Dikarya</taxon>
        <taxon>Ascomycota</taxon>
        <taxon>Pezizomycotina</taxon>
        <taxon>Dothideomycetes</taxon>
        <taxon>Pleosporomycetidae</taxon>
        <taxon>Pleosporales</taxon>
        <taxon>Dothidotthiaceae</taxon>
        <taxon>Dothidotthia</taxon>
    </lineage>
</organism>
<dbReference type="EMBL" id="ML977511">
    <property type="protein sequence ID" value="KAF2127105.1"/>
    <property type="molecule type" value="Genomic_DNA"/>
</dbReference>
<dbReference type="Proteomes" id="UP000799771">
    <property type="component" value="Unassembled WGS sequence"/>
</dbReference>
<proteinExistence type="predicted"/>
<name>A0A6A6A7A6_9PLEO</name>
<keyword evidence="2" id="KW-1185">Reference proteome</keyword>
<evidence type="ECO:0000313" key="2">
    <source>
        <dbReference type="Proteomes" id="UP000799771"/>
    </source>
</evidence>